<dbReference type="InterPro" id="IPR010718">
    <property type="entry name" value="DUF1294"/>
</dbReference>
<keyword evidence="1" id="KW-0472">Membrane</keyword>
<feature type="transmembrane region" description="Helical" evidence="1">
    <location>
        <begin position="40"/>
        <end position="61"/>
    </location>
</feature>
<organism evidence="2 3">
    <name type="scientific">[Bacteroides] pectinophilus ATCC 43243</name>
    <dbReference type="NCBI Taxonomy" id="483218"/>
    <lineage>
        <taxon>Bacteria</taxon>
        <taxon>Bacillati</taxon>
        <taxon>Bacillota</taxon>
        <taxon>Clostridia</taxon>
        <taxon>Eubacteriales</taxon>
    </lineage>
</organism>
<dbReference type="EMBL" id="ABVQ01000036">
    <property type="protein sequence ID" value="EEC57555.1"/>
    <property type="molecule type" value="Genomic_DNA"/>
</dbReference>
<reference evidence="2 3" key="2">
    <citation type="submission" date="2008-11" db="EMBL/GenBank/DDBJ databases">
        <authorList>
            <person name="Fulton L."/>
            <person name="Clifton S."/>
            <person name="Fulton B."/>
            <person name="Xu J."/>
            <person name="Minx P."/>
            <person name="Pepin K.H."/>
            <person name="Johnson M."/>
            <person name="Bhonagiri V."/>
            <person name="Nash W.E."/>
            <person name="Mardis E.R."/>
            <person name="Wilson R.K."/>
        </authorList>
    </citation>
    <scope>NUCLEOTIDE SEQUENCE [LARGE SCALE GENOMIC DNA]</scope>
    <source>
        <strain evidence="2 3">ATCC 43243</strain>
    </source>
</reference>
<accession>B7ASK9</accession>
<dbReference type="STRING" id="483218.BACPEC_02064"/>
<dbReference type="GO" id="GO:0003676">
    <property type="term" value="F:nucleic acid binding"/>
    <property type="evidence" value="ECO:0007669"/>
    <property type="project" value="InterPro"/>
</dbReference>
<protein>
    <recommendedName>
        <fullName evidence="4">DUF1294 domain-containing protein</fullName>
    </recommendedName>
</protein>
<dbReference type="InterPro" id="IPR012156">
    <property type="entry name" value="Cold_shock_CspA"/>
</dbReference>
<sequence length="96" mass="10449">MTFGQILIIIAIIWLILINLIAFAAYGMDKRKAVKGQWRIPEATLIGLALAGGPVGAYAGMKVFHHKTKHAKFTIGVPVIMAAWIAAVIFLLIHNV</sequence>
<evidence type="ECO:0000313" key="2">
    <source>
        <dbReference type="EMBL" id="EEC57555.1"/>
    </source>
</evidence>
<gene>
    <name evidence="2" type="ORF">BACPEC_02064</name>
</gene>
<proteinExistence type="predicted"/>
<dbReference type="AlphaFoldDB" id="B7ASK9"/>
<keyword evidence="1" id="KW-1133">Transmembrane helix</keyword>
<evidence type="ECO:0000313" key="3">
    <source>
        <dbReference type="Proteomes" id="UP000003136"/>
    </source>
</evidence>
<dbReference type="Proteomes" id="UP000003136">
    <property type="component" value="Unassembled WGS sequence"/>
</dbReference>
<feature type="transmembrane region" description="Helical" evidence="1">
    <location>
        <begin position="73"/>
        <end position="93"/>
    </location>
</feature>
<name>B7ASK9_9FIRM</name>
<keyword evidence="1" id="KW-0812">Transmembrane</keyword>
<dbReference type="Pfam" id="PF06961">
    <property type="entry name" value="DUF1294"/>
    <property type="match status" value="1"/>
</dbReference>
<evidence type="ECO:0000256" key="1">
    <source>
        <dbReference type="SAM" id="Phobius"/>
    </source>
</evidence>
<dbReference type="PIRSF" id="PIRSF002599">
    <property type="entry name" value="Cold_shock_A"/>
    <property type="match status" value="1"/>
</dbReference>
<feature type="transmembrane region" description="Helical" evidence="1">
    <location>
        <begin position="6"/>
        <end position="28"/>
    </location>
</feature>
<keyword evidence="3" id="KW-1185">Reference proteome</keyword>
<comment type="caution">
    <text evidence="2">The sequence shown here is derived from an EMBL/GenBank/DDBJ whole genome shotgun (WGS) entry which is preliminary data.</text>
</comment>
<dbReference type="HOGENOM" id="CLU_091970_3_2_9"/>
<evidence type="ECO:0008006" key="4">
    <source>
        <dbReference type="Google" id="ProtNLM"/>
    </source>
</evidence>
<reference evidence="2 3" key="1">
    <citation type="submission" date="2008-11" db="EMBL/GenBank/DDBJ databases">
        <title>Draft genome sequence of Bacteroides pectinophilus (ATCC 43243).</title>
        <authorList>
            <person name="Sudarsanam P."/>
            <person name="Ley R."/>
            <person name="Guruge J."/>
            <person name="Turnbaugh P.J."/>
            <person name="Mahowald M."/>
            <person name="Liep D."/>
            <person name="Gordon J."/>
        </authorList>
    </citation>
    <scope>NUCLEOTIDE SEQUENCE [LARGE SCALE GENOMIC DNA]</scope>
    <source>
        <strain evidence="2 3">ATCC 43243</strain>
    </source>
</reference>
<dbReference type="eggNOG" id="COG3326">
    <property type="taxonomic scope" value="Bacteria"/>
</dbReference>